<gene>
    <name evidence="3" type="ORF">QNI22_03020</name>
</gene>
<keyword evidence="2" id="KW-0732">Signal</keyword>
<evidence type="ECO:0000256" key="2">
    <source>
        <dbReference type="SAM" id="SignalP"/>
    </source>
</evidence>
<feature type="coiled-coil region" evidence="1">
    <location>
        <begin position="62"/>
        <end position="93"/>
    </location>
</feature>
<dbReference type="Proteomes" id="UP001232063">
    <property type="component" value="Unassembled WGS sequence"/>
</dbReference>
<dbReference type="GO" id="GO:0006974">
    <property type="term" value="P:DNA damage response"/>
    <property type="evidence" value="ECO:0007669"/>
    <property type="project" value="TreeGrafter"/>
</dbReference>
<dbReference type="Gene3D" id="3.30.110.170">
    <property type="entry name" value="Protein of unknown function (DUF541), domain 1"/>
    <property type="match status" value="1"/>
</dbReference>
<dbReference type="PANTHER" id="PTHR34387:SF1">
    <property type="entry name" value="PERIPLASMIC IMMUNOGENIC PROTEIN"/>
    <property type="match status" value="1"/>
</dbReference>
<dbReference type="Pfam" id="PF04402">
    <property type="entry name" value="SIMPL"/>
    <property type="match status" value="1"/>
</dbReference>
<protein>
    <submittedName>
        <fullName evidence="3">SIMPL domain-containing protein</fullName>
    </submittedName>
</protein>
<keyword evidence="1" id="KW-0175">Coiled coil</keyword>
<dbReference type="Gene3D" id="3.30.70.2970">
    <property type="entry name" value="Protein of unknown function (DUF541), domain 2"/>
    <property type="match status" value="1"/>
</dbReference>
<proteinExistence type="predicted"/>
<evidence type="ECO:0000313" key="4">
    <source>
        <dbReference type="Proteomes" id="UP001232063"/>
    </source>
</evidence>
<sequence length="247" mass="27891">MKVNYLAISLLFLIGLTRLQAQTTPNQPCVKKIEVTGSAEMEVIPDEIYFNISLKEYFTDKSNKTKVAIETLEKQLQQAVKDAGIAKENLQIENIYGGTPNWWLYTNKKEKPTDILEKKRYVLKVSDLSKIDNILSKVDGKGIENVNIGRYNHSKMAEYRKELKIKALQAAKEKAGYLLQSIGEQVGGVLEVHESGDTEGMPMPYNQAYLSNRISQVAMEGGDATGSEIDFKKIKIRYEIQAFFSIK</sequence>
<name>A0AAE3R2Q3_9BACT</name>
<evidence type="ECO:0000256" key="1">
    <source>
        <dbReference type="SAM" id="Coils"/>
    </source>
</evidence>
<keyword evidence="4" id="KW-1185">Reference proteome</keyword>
<reference evidence="3" key="1">
    <citation type="submission" date="2023-05" db="EMBL/GenBank/DDBJ databases">
        <authorList>
            <person name="Zhang X."/>
        </authorList>
    </citation>
    <scope>NUCLEOTIDE SEQUENCE</scope>
    <source>
        <strain evidence="3">BD1B2-1</strain>
    </source>
</reference>
<feature type="signal peptide" evidence="2">
    <location>
        <begin position="1"/>
        <end position="21"/>
    </location>
</feature>
<organism evidence="3 4">
    <name type="scientific">Xanthocytophaga agilis</name>
    <dbReference type="NCBI Taxonomy" id="3048010"/>
    <lineage>
        <taxon>Bacteria</taxon>
        <taxon>Pseudomonadati</taxon>
        <taxon>Bacteroidota</taxon>
        <taxon>Cytophagia</taxon>
        <taxon>Cytophagales</taxon>
        <taxon>Rhodocytophagaceae</taxon>
        <taxon>Xanthocytophaga</taxon>
    </lineage>
</organism>
<evidence type="ECO:0000313" key="3">
    <source>
        <dbReference type="EMBL" id="MDJ1499597.1"/>
    </source>
</evidence>
<dbReference type="InterPro" id="IPR052022">
    <property type="entry name" value="26kDa_periplasmic_antigen"/>
</dbReference>
<dbReference type="RefSeq" id="WP_314509125.1">
    <property type="nucleotide sequence ID" value="NZ_JASJOU010000001.1"/>
</dbReference>
<comment type="caution">
    <text evidence="3">The sequence shown here is derived from an EMBL/GenBank/DDBJ whole genome shotgun (WGS) entry which is preliminary data.</text>
</comment>
<accession>A0AAE3R2Q3</accession>
<dbReference type="PANTHER" id="PTHR34387">
    <property type="entry name" value="SLR1258 PROTEIN"/>
    <property type="match status" value="1"/>
</dbReference>
<dbReference type="EMBL" id="JASJOU010000001">
    <property type="protein sequence ID" value="MDJ1499597.1"/>
    <property type="molecule type" value="Genomic_DNA"/>
</dbReference>
<dbReference type="AlphaFoldDB" id="A0AAE3R2Q3"/>
<feature type="chain" id="PRO_5042213284" evidence="2">
    <location>
        <begin position="22"/>
        <end position="247"/>
    </location>
</feature>
<dbReference type="InterPro" id="IPR007497">
    <property type="entry name" value="SIMPL/DUF541"/>
</dbReference>